<name>A0AAV4P6N4_CAEEX</name>
<gene>
    <name evidence="1" type="ORF">CEXT_105761</name>
</gene>
<comment type="caution">
    <text evidence="1">The sequence shown here is derived from an EMBL/GenBank/DDBJ whole genome shotgun (WGS) entry which is preliminary data.</text>
</comment>
<accession>A0AAV4P6N4</accession>
<evidence type="ECO:0000313" key="2">
    <source>
        <dbReference type="Proteomes" id="UP001054945"/>
    </source>
</evidence>
<protein>
    <submittedName>
        <fullName evidence="1">Uncharacterized protein</fullName>
    </submittedName>
</protein>
<evidence type="ECO:0000313" key="1">
    <source>
        <dbReference type="EMBL" id="GIX92902.1"/>
    </source>
</evidence>
<reference evidence="1 2" key="1">
    <citation type="submission" date="2021-06" db="EMBL/GenBank/DDBJ databases">
        <title>Caerostris extrusa draft genome.</title>
        <authorList>
            <person name="Kono N."/>
            <person name="Arakawa K."/>
        </authorList>
    </citation>
    <scope>NUCLEOTIDE SEQUENCE [LARGE SCALE GENOMIC DNA]</scope>
</reference>
<sequence>MVVRRNPLPIVWLSDFATQLQINSEVGHLRLCMSSDVCKCPVHSFSTPPPDKNGLHQGTIGSDRYRAQIFLKRVLSIKAPIQFNPAAHFSIPERKD</sequence>
<organism evidence="1 2">
    <name type="scientific">Caerostris extrusa</name>
    <name type="common">Bark spider</name>
    <name type="synonym">Caerostris bankana</name>
    <dbReference type="NCBI Taxonomy" id="172846"/>
    <lineage>
        <taxon>Eukaryota</taxon>
        <taxon>Metazoa</taxon>
        <taxon>Ecdysozoa</taxon>
        <taxon>Arthropoda</taxon>
        <taxon>Chelicerata</taxon>
        <taxon>Arachnida</taxon>
        <taxon>Araneae</taxon>
        <taxon>Araneomorphae</taxon>
        <taxon>Entelegynae</taxon>
        <taxon>Araneoidea</taxon>
        <taxon>Araneidae</taxon>
        <taxon>Caerostris</taxon>
    </lineage>
</organism>
<dbReference type="AlphaFoldDB" id="A0AAV4P6N4"/>
<keyword evidence="2" id="KW-1185">Reference proteome</keyword>
<dbReference type="EMBL" id="BPLR01004170">
    <property type="protein sequence ID" value="GIX92902.1"/>
    <property type="molecule type" value="Genomic_DNA"/>
</dbReference>
<dbReference type="Proteomes" id="UP001054945">
    <property type="component" value="Unassembled WGS sequence"/>
</dbReference>
<proteinExistence type="predicted"/>